<organism evidence="1 2">
    <name type="scientific">Dyadobacter koreensis</name>
    <dbReference type="NCBI Taxonomy" id="408657"/>
    <lineage>
        <taxon>Bacteria</taxon>
        <taxon>Pseudomonadati</taxon>
        <taxon>Bacteroidota</taxon>
        <taxon>Cytophagia</taxon>
        <taxon>Cytophagales</taxon>
        <taxon>Spirosomataceae</taxon>
        <taxon>Dyadobacter</taxon>
    </lineage>
</organism>
<dbReference type="RefSeq" id="WP_229209546.1">
    <property type="nucleotide sequence ID" value="NZ_FNXY01000003.1"/>
</dbReference>
<evidence type="ECO:0000313" key="1">
    <source>
        <dbReference type="EMBL" id="SEI71622.1"/>
    </source>
</evidence>
<evidence type="ECO:0000313" key="2">
    <source>
        <dbReference type="Proteomes" id="UP000199532"/>
    </source>
</evidence>
<dbReference type="AlphaFoldDB" id="A0A1H6T725"/>
<proteinExistence type="predicted"/>
<dbReference type="EMBL" id="FNXY01000003">
    <property type="protein sequence ID" value="SEI71622.1"/>
    <property type="molecule type" value="Genomic_DNA"/>
</dbReference>
<dbReference type="Proteomes" id="UP000199532">
    <property type="component" value="Unassembled WGS sequence"/>
</dbReference>
<sequence>MKFFAWILLFIILPKYVRASVVVLNGLTHIHTLPAPDGKTQGTVKVKNEGIKDARIIIYRQDLVSDCGKPSSYPDPNSHKYSLGDGLRTNVDEKILSANEEYEIRYNIELEMDKSSPGSYWEVIMVEVADPVRDELKNGVQVNSKVRYAIQVIVDVGDYEGPKLSFESIFLDKPPGQEQILKVQLKNNSSFGSRANVVLEIYDAQGNKLKTTEPNTRMLYPGYCNTFEVPISKLPAGKYDCVIIADTGKDLFGSNISVQVE</sequence>
<gene>
    <name evidence="1" type="ORF">SAMN04487995_1845</name>
</gene>
<evidence type="ECO:0008006" key="3">
    <source>
        <dbReference type="Google" id="ProtNLM"/>
    </source>
</evidence>
<reference evidence="1 2" key="1">
    <citation type="submission" date="2016-10" db="EMBL/GenBank/DDBJ databases">
        <authorList>
            <person name="de Groot N.N."/>
        </authorList>
    </citation>
    <scope>NUCLEOTIDE SEQUENCE [LARGE SCALE GENOMIC DNA]</scope>
    <source>
        <strain evidence="1 2">DSM 19938</strain>
    </source>
</reference>
<keyword evidence="2" id="KW-1185">Reference proteome</keyword>
<protein>
    <recommendedName>
        <fullName evidence="3">DUF3324 domain-containing protein</fullName>
    </recommendedName>
</protein>
<name>A0A1H6T725_9BACT</name>
<accession>A0A1H6T725</accession>
<dbReference type="STRING" id="408657.SAMN04487995_1845"/>